<evidence type="ECO:0000256" key="1">
    <source>
        <dbReference type="ARBA" id="ARBA00004610"/>
    </source>
</evidence>
<evidence type="ECO:0000256" key="11">
    <source>
        <dbReference type="ARBA" id="ARBA00023303"/>
    </source>
</evidence>
<dbReference type="InterPro" id="IPR000990">
    <property type="entry name" value="Innexin"/>
</dbReference>
<reference evidence="13 14" key="1">
    <citation type="journal article" date="2019" name="Commun. Biol.">
        <title>The bagworm genome reveals a unique fibroin gene that provides high tensile strength.</title>
        <authorList>
            <person name="Kono N."/>
            <person name="Nakamura H."/>
            <person name="Ohtoshi R."/>
            <person name="Tomita M."/>
            <person name="Numata K."/>
            <person name="Arakawa K."/>
        </authorList>
    </citation>
    <scope>NUCLEOTIDE SEQUENCE [LARGE SCALE GENOMIC DNA]</scope>
</reference>
<keyword evidence="11" id="KW-0407">Ion channel</keyword>
<keyword evidence="4" id="KW-1003">Cell membrane</keyword>
<sequence length="576" mass="63245">MRSPRAAAAPAPAELFNCRCHSQLIPLAADSGTALLFIELRLLRYLVAARPPAGAGAPIGRHDLSKLVWVITCNSTLLRSLICDPSVRVGDRPVALLTELIVSACRRKALRSSFVAFVVEMRTACCEAAFEYPLHRRRRGDQDPQTRFTIRSRSDSCTEKCRGAGGGPTWPLEKDMRNAVRSLSCECCYRLIKTVFCVTPSVVFDVGFHNVSLLKVSPGQRAGRRRREVTVGCPALLMTTEWLGLFCSCLAHLEGSRPSIGNTIVGGCSLRWGKRKLDSDGVIAVCAHALNDNASPRPDDDDGSSIGHAADATGGRSCSYGAIAAVRYTLMPNWRHIWSGFALELDSEREAATPTQRSLKIALHNIFTTVLLLICSMIITATQYVGQPIQCIVHGLPTHVINTFCWITSTFAMPDAFKREDMRKIRFSGRLCPEKSNYAKFQVNRICTFEDLVTSQASDGSLNSSNAGGYQSPRRDVAARTPAAITSTGPPPISSEMRVTSGWLRAVSARPSQVVVLTRFVYDLMPTSGFDRRQCLARSPSTFTKMTPRSTHERTRPDAHAHARRYPVILRNCAAT</sequence>
<feature type="region of interest" description="Disordered" evidence="12">
    <location>
        <begin position="458"/>
        <end position="493"/>
    </location>
</feature>
<keyword evidence="8" id="KW-1133">Transmembrane helix</keyword>
<protein>
    <submittedName>
        <fullName evidence="13">Innexin inx1</fullName>
    </submittedName>
</protein>
<name>A0A4C1TTB9_EUMVA</name>
<evidence type="ECO:0000256" key="8">
    <source>
        <dbReference type="ARBA" id="ARBA00022989"/>
    </source>
</evidence>
<evidence type="ECO:0000256" key="5">
    <source>
        <dbReference type="ARBA" id="ARBA00022692"/>
    </source>
</evidence>
<dbReference type="AlphaFoldDB" id="A0A4C1TTB9"/>
<evidence type="ECO:0000313" key="13">
    <source>
        <dbReference type="EMBL" id="GBP17229.1"/>
    </source>
</evidence>
<feature type="compositionally biased region" description="Polar residues" evidence="12">
    <location>
        <begin position="458"/>
        <end position="469"/>
    </location>
</feature>
<gene>
    <name evidence="13" type="primary">ogre</name>
    <name evidence="13" type="ORF">EVAR_17728_1</name>
</gene>
<dbReference type="GO" id="GO:0005921">
    <property type="term" value="C:gap junction"/>
    <property type="evidence" value="ECO:0007669"/>
    <property type="project" value="UniProtKB-SubCell"/>
</dbReference>
<organism evidence="13 14">
    <name type="scientific">Eumeta variegata</name>
    <name type="common">Bagworm moth</name>
    <name type="synonym">Eumeta japonica</name>
    <dbReference type="NCBI Taxonomy" id="151549"/>
    <lineage>
        <taxon>Eukaryota</taxon>
        <taxon>Metazoa</taxon>
        <taxon>Ecdysozoa</taxon>
        <taxon>Arthropoda</taxon>
        <taxon>Hexapoda</taxon>
        <taxon>Insecta</taxon>
        <taxon>Pterygota</taxon>
        <taxon>Neoptera</taxon>
        <taxon>Endopterygota</taxon>
        <taxon>Lepidoptera</taxon>
        <taxon>Glossata</taxon>
        <taxon>Ditrysia</taxon>
        <taxon>Tineoidea</taxon>
        <taxon>Psychidae</taxon>
        <taxon>Oiketicinae</taxon>
        <taxon>Eumeta</taxon>
    </lineage>
</organism>
<evidence type="ECO:0000256" key="6">
    <source>
        <dbReference type="ARBA" id="ARBA00022868"/>
    </source>
</evidence>
<evidence type="ECO:0000256" key="2">
    <source>
        <dbReference type="ARBA" id="ARBA00004651"/>
    </source>
</evidence>
<evidence type="ECO:0000256" key="10">
    <source>
        <dbReference type="ARBA" id="ARBA00023136"/>
    </source>
</evidence>
<dbReference type="EMBL" id="BGZK01000086">
    <property type="protein sequence ID" value="GBP17229.1"/>
    <property type="molecule type" value="Genomic_DNA"/>
</dbReference>
<comment type="caution">
    <text evidence="13">The sequence shown here is derived from an EMBL/GenBank/DDBJ whole genome shotgun (WGS) entry which is preliminary data.</text>
</comment>
<evidence type="ECO:0000313" key="14">
    <source>
        <dbReference type="Proteomes" id="UP000299102"/>
    </source>
</evidence>
<dbReference type="STRING" id="151549.A0A4C1TTB9"/>
<keyword evidence="6" id="KW-0303">Gap junction</keyword>
<dbReference type="Proteomes" id="UP000299102">
    <property type="component" value="Unassembled WGS sequence"/>
</dbReference>
<keyword evidence="10" id="KW-0472">Membrane</keyword>
<keyword evidence="14" id="KW-1185">Reference proteome</keyword>
<dbReference type="Pfam" id="PF00876">
    <property type="entry name" value="Innexin"/>
    <property type="match status" value="1"/>
</dbReference>
<evidence type="ECO:0000256" key="3">
    <source>
        <dbReference type="ARBA" id="ARBA00022448"/>
    </source>
</evidence>
<evidence type="ECO:0000256" key="4">
    <source>
        <dbReference type="ARBA" id="ARBA00022475"/>
    </source>
</evidence>
<dbReference type="OrthoDB" id="5867527at2759"/>
<evidence type="ECO:0000256" key="7">
    <source>
        <dbReference type="ARBA" id="ARBA00022949"/>
    </source>
</evidence>
<comment type="subcellular location">
    <subcellularLocation>
        <location evidence="1">Cell junction</location>
        <location evidence="1">Gap junction</location>
    </subcellularLocation>
    <subcellularLocation>
        <location evidence="2">Cell membrane</location>
        <topology evidence="2">Multi-pass membrane protein</topology>
    </subcellularLocation>
</comment>
<keyword evidence="7" id="KW-0965">Cell junction</keyword>
<dbReference type="GO" id="GO:0005886">
    <property type="term" value="C:plasma membrane"/>
    <property type="evidence" value="ECO:0007669"/>
    <property type="project" value="UniProtKB-SubCell"/>
</dbReference>
<accession>A0A4C1TTB9</accession>
<keyword evidence="9" id="KW-0406">Ion transport</keyword>
<proteinExistence type="predicted"/>
<dbReference type="GO" id="GO:0034220">
    <property type="term" value="P:monoatomic ion transmembrane transport"/>
    <property type="evidence" value="ECO:0007669"/>
    <property type="project" value="UniProtKB-KW"/>
</dbReference>
<evidence type="ECO:0000256" key="12">
    <source>
        <dbReference type="SAM" id="MobiDB-lite"/>
    </source>
</evidence>
<keyword evidence="5" id="KW-0812">Transmembrane</keyword>
<keyword evidence="3" id="KW-0813">Transport</keyword>
<evidence type="ECO:0000256" key="9">
    <source>
        <dbReference type="ARBA" id="ARBA00023065"/>
    </source>
</evidence>